<dbReference type="EMBL" id="JANQDX010000011">
    <property type="protein sequence ID" value="KAL0916615.1"/>
    <property type="molecule type" value="Genomic_DNA"/>
</dbReference>
<feature type="region of interest" description="Disordered" evidence="1">
    <location>
        <begin position="423"/>
        <end position="449"/>
    </location>
</feature>
<dbReference type="SUPFAM" id="SSF49899">
    <property type="entry name" value="Concanavalin A-like lectins/glucanases"/>
    <property type="match status" value="1"/>
</dbReference>
<evidence type="ECO:0000256" key="1">
    <source>
        <dbReference type="SAM" id="MobiDB-lite"/>
    </source>
</evidence>
<dbReference type="InterPro" id="IPR043136">
    <property type="entry name" value="B30.2/SPRY_sf"/>
</dbReference>
<evidence type="ECO:0000259" key="3">
    <source>
        <dbReference type="Pfam" id="PF00622"/>
    </source>
</evidence>
<name>A0ABD0UUY8_DENTH</name>
<accession>A0ABD0UUY8</accession>
<dbReference type="InterPro" id="IPR013320">
    <property type="entry name" value="ConA-like_dom_sf"/>
</dbReference>
<dbReference type="Pfam" id="PF00622">
    <property type="entry name" value="SPRY"/>
    <property type="match status" value="1"/>
</dbReference>
<keyword evidence="2" id="KW-0472">Membrane</keyword>
<evidence type="ECO:0000313" key="5">
    <source>
        <dbReference type="Proteomes" id="UP001552299"/>
    </source>
</evidence>
<dbReference type="InterPro" id="IPR050618">
    <property type="entry name" value="Ubq-SigPath_Reg"/>
</dbReference>
<sequence length="461" mass="50601">MKLWIKIISGTIPAATVVLALLLFICRRRRRRRQLLISPHASTDFSEPAAKSKFDALQSNINKLPIPYKSGSSARNSLRFHHLHNQSTPPPPPTETTFRWDNHPRLIAEAVENGWQSFAFSNSIPRMPSSAPLWTLCATCDGGTQPNSPESGWELPAGSSELMQSVRLNPSPKKTADEASFSWVRTSLPLPGPPLGGGSFPQEAYFEITIVSLKQPFLTACNSANNRDSDRAKLIRDNSFGVSSAPLNSNFAAEEIRRSDRITIALGLTSSATLPIHSMPGTYRGSIGFHSDGSLYLDERKLIFESEMAEWAAVNRVIGCGFEPSKNKVFFTVDSQVSHVVRCNSEAYTSPLFPFLAANVETVLLVNLGQAPFKYGPANATRTPNPCFLRPHSGDEGGDYRIGSVVDSRELFSVARIETEWTGHGGRRKNQNSSMSSKKSGENSDDVLDGESDLFEIVLNT</sequence>
<dbReference type="InterPro" id="IPR003877">
    <property type="entry name" value="SPRY_dom"/>
</dbReference>
<feature type="transmembrane region" description="Helical" evidence="2">
    <location>
        <begin position="6"/>
        <end position="26"/>
    </location>
</feature>
<protein>
    <recommendedName>
        <fullName evidence="3">SPRY domain-containing protein</fullName>
    </recommendedName>
</protein>
<dbReference type="Gene3D" id="2.60.120.920">
    <property type="match status" value="1"/>
</dbReference>
<evidence type="ECO:0000256" key="2">
    <source>
        <dbReference type="SAM" id="Phobius"/>
    </source>
</evidence>
<proteinExistence type="predicted"/>
<gene>
    <name evidence="4" type="ORF">M5K25_014142</name>
</gene>
<dbReference type="Proteomes" id="UP001552299">
    <property type="component" value="Unassembled WGS sequence"/>
</dbReference>
<evidence type="ECO:0000313" key="4">
    <source>
        <dbReference type="EMBL" id="KAL0916615.1"/>
    </source>
</evidence>
<dbReference type="PANTHER" id="PTHR12864">
    <property type="entry name" value="RAN BINDING PROTEIN 9-RELATED"/>
    <property type="match status" value="1"/>
</dbReference>
<organism evidence="4 5">
    <name type="scientific">Dendrobium thyrsiflorum</name>
    <name type="common">Pinecone-like raceme dendrobium</name>
    <name type="synonym">Orchid</name>
    <dbReference type="NCBI Taxonomy" id="117978"/>
    <lineage>
        <taxon>Eukaryota</taxon>
        <taxon>Viridiplantae</taxon>
        <taxon>Streptophyta</taxon>
        <taxon>Embryophyta</taxon>
        <taxon>Tracheophyta</taxon>
        <taxon>Spermatophyta</taxon>
        <taxon>Magnoliopsida</taxon>
        <taxon>Liliopsida</taxon>
        <taxon>Asparagales</taxon>
        <taxon>Orchidaceae</taxon>
        <taxon>Epidendroideae</taxon>
        <taxon>Malaxideae</taxon>
        <taxon>Dendrobiinae</taxon>
        <taxon>Dendrobium</taxon>
    </lineage>
</organism>
<reference evidence="4 5" key="1">
    <citation type="journal article" date="2024" name="Plant Biotechnol. J.">
        <title>Dendrobium thyrsiflorum genome and its molecular insights into genes involved in important horticultural traits.</title>
        <authorList>
            <person name="Chen B."/>
            <person name="Wang J.Y."/>
            <person name="Zheng P.J."/>
            <person name="Li K.L."/>
            <person name="Liang Y.M."/>
            <person name="Chen X.F."/>
            <person name="Zhang C."/>
            <person name="Zhao X."/>
            <person name="He X."/>
            <person name="Zhang G.Q."/>
            <person name="Liu Z.J."/>
            <person name="Xu Q."/>
        </authorList>
    </citation>
    <scope>NUCLEOTIDE SEQUENCE [LARGE SCALE GENOMIC DNA]</scope>
    <source>
        <strain evidence="4">GZMU011</strain>
    </source>
</reference>
<feature type="domain" description="SPRY" evidence="3">
    <location>
        <begin position="273"/>
        <end position="370"/>
    </location>
</feature>
<keyword evidence="2" id="KW-0812">Transmembrane</keyword>
<keyword evidence="5" id="KW-1185">Reference proteome</keyword>
<keyword evidence="2" id="KW-1133">Transmembrane helix</keyword>
<dbReference type="AlphaFoldDB" id="A0ABD0UUY8"/>
<comment type="caution">
    <text evidence="4">The sequence shown here is derived from an EMBL/GenBank/DDBJ whole genome shotgun (WGS) entry which is preliminary data.</text>
</comment>